<evidence type="ECO:0000259" key="2">
    <source>
        <dbReference type="Pfam" id="PF10099"/>
    </source>
</evidence>
<dbReference type="GO" id="GO:0005886">
    <property type="term" value="C:plasma membrane"/>
    <property type="evidence" value="ECO:0007669"/>
    <property type="project" value="InterPro"/>
</dbReference>
<evidence type="ECO:0000313" key="4">
    <source>
        <dbReference type="Proteomes" id="UP001145072"/>
    </source>
</evidence>
<dbReference type="Gene3D" id="1.10.10.1320">
    <property type="entry name" value="Anti-sigma factor, zinc-finger domain"/>
    <property type="match status" value="1"/>
</dbReference>
<dbReference type="EMBL" id="JAMQJZ010000013">
    <property type="protein sequence ID" value="MDC3421758.1"/>
    <property type="molecule type" value="Genomic_DNA"/>
</dbReference>
<organism evidence="3 4">
    <name type="scientific">Aquibacillus koreensis</name>
    <dbReference type="NCBI Taxonomy" id="279446"/>
    <lineage>
        <taxon>Bacteria</taxon>
        <taxon>Bacillati</taxon>
        <taxon>Bacillota</taxon>
        <taxon>Bacilli</taxon>
        <taxon>Bacillales</taxon>
        <taxon>Bacillaceae</taxon>
        <taxon>Aquibacillus</taxon>
    </lineage>
</organism>
<dbReference type="AlphaFoldDB" id="A0A9X3WNB2"/>
<dbReference type="Proteomes" id="UP001145072">
    <property type="component" value="Unassembled WGS sequence"/>
</dbReference>
<gene>
    <name evidence="3" type="ORF">NC661_15400</name>
</gene>
<dbReference type="Pfam" id="PF10099">
    <property type="entry name" value="RskA_C"/>
    <property type="match status" value="1"/>
</dbReference>
<feature type="transmembrane region" description="Helical" evidence="1">
    <location>
        <begin position="84"/>
        <end position="104"/>
    </location>
</feature>
<keyword evidence="1" id="KW-1133">Transmembrane helix</keyword>
<protein>
    <submittedName>
        <fullName evidence="3">Anti-sigma factor</fullName>
    </submittedName>
</protein>
<sequence>MRVKGHITEEQIIDYLLGNVNEEEKGTYQAHLNSCEDCRQVCLSWNEMLQVQEALSPSTMVKQRLDVEIEKERFTKKRRDPRKALVIASSVAAAILLLVGLITMPKQTIHTQNQSEDQLIHAIQNQPDTDRLEITPVSNEQNLTGNVWINETNNKMVLEVNGLTDTGSYDHQLWIVYQNEDVHGNVLTVKDGFTKLLWTDSQIDQWSTIKASLEPVGGSETPTGPNTFFVDLVNR</sequence>
<dbReference type="InterPro" id="IPR041916">
    <property type="entry name" value="Anti_sigma_zinc_sf"/>
</dbReference>
<dbReference type="RefSeq" id="WP_259866088.1">
    <property type="nucleotide sequence ID" value="NZ_JAMQJZ010000013.1"/>
</dbReference>
<keyword evidence="1" id="KW-0812">Transmembrane</keyword>
<keyword evidence="4" id="KW-1185">Reference proteome</keyword>
<feature type="domain" description="Anti-sigma K factor RskA C-terminal" evidence="2">
    <location>
        <begin position="90"/>
        <end position="225"/>
    </location>
</feature>
<proteinExistence type="predicted"/>
<evidence type="ECO:0000313" key="3">
    <source>
        <dbReference type="EMBL" id="MDC3421758.1"/>
    </source>
</evidence>
<keyword evidence="1" id="KW-0472">Membrane</keyword>
<comment type="caution">
    <text evidence="3">The sequence shown here is derived from an EMBL/GenBank/DDBJ whole genome shotgun (WGS) entry which is preliminary data.</text>
</comment>
<accession>A0A9X3WNB2</accession>
<reference evidence="3" key="1">
    <citation type="submission" date="2022-06" db="EMBL/GenBank/DDBJ databases">
        <title>Aquibacillus sp. a new bacterium isolated from soil saline samples.</title>
        <authorList>
            <person name="Galisteo C."/>
            <person name="De La Haba R."/>
            <person name="Sanchez-Porro C."/>
            <person name="Ventosa A."/>
        </authorList>
    </citation>
    <scope>NUCLEOTIDE SEQUENCE</scope>
    <source>
        <strain evidence="3">JCM 12387</strain>
    </source>
</reference>
<name>A0A9X3WNB2_9BACI</name>
<evidence type="ECO:0000256" key="1">
    <source>
        <dbReference type="SAM" id="Phobius"/>
    </source>
</evidence>
<dbReference type="InterPro" id="IPR018764">
    <property type="entry name" value="RskA_C"/>
</dbReference>